<evidence type="ECO:0000313" key="2">
    <source>
        <dbReference type="EMBL" id="TNN37123.1"/>
    </source>
</evidence>
<gene>
    <name evidence="2" type="ORF">EYF80_052719</name>
</gene>
<dbReference type="SUPFAM" id="SSF141571">
    <property type="entry name" value="Pentapeptide repeat-like"/>
    <property type="match status" value="1"/>
</dbReference>
<accession>A0A4Z2F8B8</accession>
<protein>
    <submittedName>
        <fullName evidence="2">Uncharacterized protein</fullName>
    </submittedName>
</protein>
<dbReference type="EMBL" id="SRLO01001531">
    <property type="protein sequence ID" value="TNN37123.1"/>
    <property type="molecule type" value="Genomic_DNA"/>
</dbReference>
<name>A0A4Z2F8B8_9TELE</name>
<sequence>MEEKEKGGDQDPADAPKIYRRKDTHAERHLSGAVRISTPTRRSAWISGREMYDCEIHDCEMYDCEMYDCEIHDCEMYDCEIHDCEMYDCEMYDCEMYDCEMYDCEMYDCEMYDCASIRAQDEPPGRCRGPGEPSRRGSEG</sequence>
<dbReference type="Proteomes" id="UP000314294">
    <property type="component" value="Unassembled WGS sequence"/>
</dbReference>
<feature type="region of interest" description="Disordered" evidence="1">
    <location>
        <begin position="120"/>
        <end position="140"/>
    </location>
</feature>
<dbReference type="Gene3D" id="2.160.20.80">
    <property type="entry name" value="E3 ubiquitin-protein ligase SopA"/>
    <property type="match status" value="1"/>
</dbReference>
<comment type="caution">
    <text evidence="2">The sequence shown here is derived from an EMBL/GenBank/DDBJ whole genome shotgun (WGS) entry which is preliminary data.</text>
</comment>
<keyword evidence="3" id="KW-1185">Reference proteome</keyword>
<dbReference type="AlphaFoldDB" id="A0A4Z2F8B8"/>
<dbReference type="OrthoDB" id="6616165at2759"/>
<evidence type="ECO:0000313" key="3">
    <source>
        <dbReference type="Proteomes" id="UP000314294"/>
    </source>
</evidence>
<evidence type="ECO:0000256" key="1">
    <source>
        <dbReference type="SAM" id="MobiDB-lite"/>
    </source>
</evidence>
<reference evidence="2 3" key="1">
    <citation type="submission" date="2019-03" db="EMBL/GenBank/DDBJ databases">
        <title>First draft genome of Liparis tanakae, snailfish: a comprehensive survey of snailfish specific genes.</title>
        <authorList>
            <person name="Kim W."/>
            <person name="Song I."/>
            <person name="Jeong J.-H."/>
            <person name="Kim D."/>
            <person name="Kim S."/>
            <person name="Ryu S."/>
            <person name="Song J.Y."/>
            <person name="Lee S.K."/>
        </authorList>
    </citation>
    <scope>NUCLEOTIDE SEQUENCE [LARGE SCALE GENOMIC DNA]</scope>
    <source>
        <tissue evidence="2">Muscle</tissue>
    </source>
</reference>
<proteinExistence type="predicted"/>
<feature type="region of interest" description="Disordered" evidence="1">
    <location>
        <begin position="1"/>
        <end position="25"/>
    </location>
</feature>
<organism evidence="2 3">
    <name type="scientific">Liparis tanakae</name>
    <name type="common">Tanaka's snailfish</name>
    <dbReference type="NCBI Taxonomy" id="230148"/>
    <lineage>
        <taxon>Eukaryota</taxon>
        <taxon>Metazoa</taxon>
        <taxon>Chordata</taxon>
        <taxon>Craniata</taxon>
        <taxon>Vertebrata</taxon>
        <taxon>Euteleostomi</taxon>
        <taxon>Actinopterygii</taxon>
        <taxon>Neopterygii</taxon>
        <taxon>Teleostei</taxon>
        <taxon>Neoteleostei</taxon>
        <taxon>Acanthomorphata</taxon>
        <taxon>Eupercaria</taxon>
        <taxon>Perciformes</taxon>
        <taxon>Cottioidei</taxon>
        <taxon>Cottales</taxon>
        <taxon>Liparidae</taxon>
        <taxon>Liparis</taxon>
    </lineage>
</organism>